<reference evidence="1 2" key="1">
    <citation type="journal article" date="2016" name="Nat. Commun.">
        <title>Thousands of microbial genomes shed light on interconnected biogeochemical processes in an aquifer system.</title>
        <authorList>
            <person name="Anantharaman K."/>
            <person name="Brown C.T."/>
            <person name="Hug L.A."/>
            <person name="Sharon I."/>
            <person name="Castelle C.J."/>
            <person name="Probst A.J."/>
            <person name="Thomas B.C."/>
            <person name="Singh A."/>
            <person name="Wilkins M.J."/>
            <person name="Karaoz U."/>
            <person name="Brodie E.L."/>
            <person name="Williams K.H."/>
            <person name="Hubbard S.S."/>
            <person name="Banfield J.F."/>
        </authorList>
    </citation>
    <scope>NUCLEOTIDE SEQUENCE [LARGE SCALE GENOMIC DNA]</scope>
</reference>
<dbReference type="Proteomes" id="UP000177159">
    <property type="component" value="Unassembled WGS sequence"/>
</dbReference>
<comment type="caution">
    <text evidence="1">The sequence shown here is derived from an EMBL/GenBank/DDBJ whole genome shotgun (WGS) entry which is preliminary data.</text>
</comment>
<evidence type="ECO:0000313" key="1">
    <source>
        <dbReference type="EMBL" id="OGK23995.1"/>
    </source>
</evidence>
<name>A0A1F7GYW9_9BACT</name>
<dbReference type="AlphaFoldDB" id="A0A1F7GYW9"/>
<proteinExistence type="predicted"/>
<sequence>MIFIGKVFFDNFRPIQNTSRSDIPILSTSKLQQVSTLLNGRIVLTATQSASVSATSFGKDEPFSQ</sequence>
<protein>
    <submittedName>
        <fullName evidence="1">Uncharacterized protein</fullName>
    </submittedName>
</protein>
<evidence type="ECO:0000313" key="2">
    <source>
        <dbReference type="Proteomes" id="UP000177159"/>
    </source>
</evidence>
<accession>A0A1F7GYW9</accession>
<organism evidence="1 2">
    <name type="scientific">Candidatus Roizmanbacteria bacterium RIFCSPHIGHO2_02_FULL_37_24</name>
    <dbReference type="NCBI Taxonomy" id="1802037"/>
    <lineage>
        <taxon>Bacteria</taxon>
        <taxon>Candidatus Roizmaniibacteriota</taxon>
    </lineage>
</organism>
<dbReference type="EMBL" id="MFZM01000013">
    <property type="protein sequence ID" value="OGK23995.1"/>
    <property type="molecule type" value="Genomic_DNA"/>
</dbReference>
<gene>
    <name evidence="1" type="ORF">A3C24_02805</name>
</gene>